<evidence type="ECO:0000256" key="1">
    <source>
        <dbReference type="ARBA" id="ARBA00007789"/>
    </source>
</evidence>
<reference evidence="3 4" key="1">
    <citation type="submission" date="2018-03" db="EMBL/GenBank/DDBJ databases">
        <title>Genomic Encyclopedia of Type Strains, Phase III (KMG-III): the genomes of soil and plant-associated and newly described type strains.</title>
        <authorList>
            <person name="Whitman W."/>
        </authorList>
    </citation>
    <scope>NUCLEOTIDE SEQUENCE [LARGE SCALE GENOMIC DNA]</scope>
    <source>
        <strain evidence="3 4">CGMCC 1.07653</strain>
    </source>
</reference>
<gene>
    <name evidence="3" type="ORF">B0H94_11054</name>
</gene>
<dbReference type="Pfam" id="PF00296">
    <property type="entry name" value="Bac_luciferase"/>
    <property type="match status" value="1"/>
</dbReference>
<evidence type="ECO:0000313" key="4">
    <source>
        <dbReference type="Proteomes" id="UP000242310"/>
    </source>
</evidence>
<dbReference type="InterPro" id="IPR019949">
    <property type="entry name" value="CmoO-like"/>
</dbReference>
<evidence type="ECO:0000259" key="2">
    <source>
        <dbReference type="Pfam" id="PF00296"/>
    </source>
</evidence>
<dbReference type="PANTHER" id="PTHR30137">
    <property type="entry name" value="LUCIFERASE-LIKE MONOOXYGENASE"/>
    <property type="match status" value="1"/>
</dbReference>
<feature type="domain" description="Luciferase-like" evidence="2">
    <location>
        <begin position="15"/>
        <end position="301"/>
    </location>
</feature>
<dbReference type="GO" id="GO:0005829">
    <property type="term" value="C:cytosol"/>
    <property type="evidence" value="ECO:0007669"/>
    <property type="project" value="TreeGrafter"/>
</dbReference>
<accession>A0A2P8HBH8</accession>
<comment type="similarity">
    <text evidence="1">To bacterial alkanal monooxygenase alpha and beta chains.</text>
</comment>
<dbReference type="InterPro" id="IPR011251">
    <property type="entry name" value="Luciferase-like_dom"/>
</dbReference>
<sequence>MYSINILDQSPVAVGETPAEALRNTVKLAETAEACGYDRFWVSEHHDTPSLAGSSPEVLLAHIAAKTSTIKLGSGGVLLPHYSAYKVAEQFKVLSALAPGRIELGVGRAPGGMPRATMALQEGTKRDVARYPEQIEDVLSYLHDTLEEHHPYYGLKATPQVAEPPQMWILASTPGSAELAAKEGLPLCFAHFINPADGREAVDYYLKNFTPSPGLPEPKLMIAVFVVCADTEEKAEEEALIMDDVLLSIEYGKQIEGIPTKEEVAMKSYTSFEQDRIKQNRERMFVGTGDSIRQQVDHLQHFYPTENWMFVSLARDFEMKRQGYEQISNSFFDHV</sequence>
<protein>
    <submittedName>
        <fullName evidence="3">Luciferase family oxidoreductase group 1</fullName>
    </submittedName>
</protein>
<dbReference type="Gene3D" id="3.20.20.30">
    <property type="entry name" value="Luciferase-like domain"/>
    <property type="match status" value="1"/>
</dbReference>
<dbReference type="EMBL" id="PYAV01000010">
    <property type="protein sequence ID" value="PSL43578.1"/>
    <property type="molecule type" value="Genomic_DNA"/>
</dbReference>
<keyword evidence="4" id="KW-1185">Reference proteome</keyword>
<dbReference type="NCBIfam" id="TIGR03558">
    <property type="entry name" value="oxido_grp_1"/>
    <property type="match status" value="1"/>
</dbReference>
<comment type="caution">
    <text evidence="3">The sequence shown here is derived from an EMBL/GenBank/DDBJ whole genome shotgun (WGS) entry which is preliminary data.</text>
</comment>
<organism evidence="3 4">
    <name type="scientific">Salsuginibacillus halophilus</name>
    <dbReference type="NCBI Taxonomy" id="517424"/>
    <lineage>
        <taxon>Bacteria</taxon>
        <taxon>Bacillati</taxon>
        <taxon>Bacillota</taxon>
        <taxon>Bacilli</taxon>
        <taxon>Bacillales</taxon>
        <taxon>Bacillaceae</taxon>
        <taxon>Salsuginibacillus</taxon>
    </lineage>
</organism>
<dbReference type="FunFam" id="3.20.20.30:FF:000002">
    <property type="entry name" value="LLM class flavin-dependent oxidoreductase"/>
    <property type="match status" value="1"/>
</dbReference>
<dbReference type="OrthoDB" id="9780518at2"/>
<dbReference type="InterPro" id="IPR036661">
    <property type="entry name" value="Luciferase-like_sf"/>
</dbReference>
<proteinExistence type="predicted"/>
<dbReference type="PANTHER" id="PTHR30137:SF19">
    <property type="entry name" value="LUCIFERASE-LIKE MONOOXYGENASE"/>
    <property type="match status" value="1"/>
</dbReference>
<name>A0A2P8HBH8_9BACI</name>
<evidence type="ECO:0000313" key="3">
    <source>
        <dbReference type="EMBL" id="PSL43578.1"/>
    </source>
</evidence>
<dbReference type="RefSeq" id="WP_106589247.1">
    <property type="nucleotide sequence ID" value="NZ_PYAV01000010.1"/>
</dbReference>
<dbReference type="AlphaFoldDB" id="A0A2P8HBH8"/>
<dbReference type="InterPro" id="IPR050766">
    <property type="entry name" value="Bact_Lucif_Oxidored"/>
</dbReference>
<dbReference type="Proteomes" id="UP000242310">
    <property type="component" value="Unassembled WGS sequence"/>
</dbReference>
<dbReference type="GO" id="GO:0016705">
    <property type="term" value="F:oxidoreductase activity, acting on paired donors, with incorporation or reduction of molecular oxygen"/>
    <property type="evidence" value="ECO:0007669"/>
    <property type="project" value="InterPro"/>
</dbReference>
<dbReference type="SUPFAM" id="SSF51679">
    <property type="entry name" value="Bacterial luciferase-like"/>
    <property type="match status" value="1"/>
</dbReference>